<keyword evidence="2" id="KW-1185">Reference proteome</keyword>
<dbReference type="EMBL" id="JAUTXU010000245">
    <property type="protein sequence ID" value="KAK3696193.1"/>
    <property type="molecule type" value="Genomic_DNA"/>
</dbReference>
<proteinExistence type="predicted"/>
<evidence type="ECO:0000313" key="2">
    <source>
        <dbReference type="Proteomes" id="UP001281147"/>
    </source>
</evidence>
<accession>A0ACC3MI28</accession>
<dbReference type="Proteomes" id="UP001281147">
    <property type="component" value="Unassembled WGS sequence"/>
</dbReference>
<reference evidence="1" key="1">
    <citation type="submission" date="2023-07" db="EMBL/GenBank/DDBJ databases">
        <title>Black Yeasts Isolated from many extreme environments.</title>
        <authorList>
            <person name="Coleine C."/>
            <person name="Stajich J.E."/>
            <person name="Selbmann L."/>
        </authorList>
    </citation>
    <scope>NUCLEOTIDE SEQUENCE</scope>
    <source>
        <strain evidence="1">CCFEE 5714</strain>
    </source>
</reference>
<evidence type="ECO:0000313" key="1">
    <source>
        <dbReference type="EMBL" id="KAK3696193.1"/>
    </source>
</evidence>
<organism evidence="1 2">
    <name type="scientific">Vermiconidia calcicola</name>
    <dbReference type="NCBI Taxonomy" id="1690605"/>
    <lineage>
        <taxon>Eukaryota</taxon>
        <taxon>Fungi</taxon>
        <taxon>Dikarya</taxon>
        <taxon>Ascomycota</taxon>
        <taxon>Pezizomycotina</taxon>
        <taxon>Dothideomycetes</taxon>
        <taxon>Dothideomycetidae</taxon>
        <taxon>Mycosphaerellales</taxon>
        <taxon>Extremaceae</taxon>
        <taxon>Vermiconidia</taxon>
    </lineage>
</organism>
<sequence>MSSSISVRKYIRWLPESASEPTTTIVLTSPERRFVDIRILKSTDADPADERAQPVLHASRIDWAFAGFSSSELQTGADGSQFVHSKWKHWVSSRLADADGVVDEGDMFPQSDGTTLEKGKMVNPATGRETEYEEVWEDPEPITTTEGDGGKVICAVLQLHDDAHQARGVVVRVGQFCQGVLRIGEGMSLERWQWKSHGGWRRQVRVGDQWLPCGVLLDGQRVRMGGEVKHGEFSWKVVELSES</sequence>
<protein>
    <submittedName>
        <fullName evidence="1">Uncharacterized protein</fullName>
    </submittedName>
</protein>
<gene>
    <name evidence="1" type="ORF">LTR37_018095</name>
</gene>
<comment type="caution">
    <text evidence="1">The sequence shown here is derived from an EMBL/GenBank/DDBJ whole genome shotgun (WGS) entry which is preliminary data.</text>
</comment>
<name>A0ACC3MI28_9PEZI</name>